<dbReference type="GO" id="GO:0003677">
    <property type="term" value="F:DNA binding"/>
    <property type="evidence" value="ECO:0007669"/>
    <property type="project" value="UniProtKB-UniRule"/>
</dbReference>
<dbReference type="Proteomes" id="UP000182841">
    <property type="component" value="Unassembled WGS sequence"/>
</dbReference>
<evidence type="ECO:0000256" key="2">
    <source>
        <dbReference type="PROSITE-ProRule" id="PRU01091"/>
    </source>
</evidence>
<dbReference type="InterPro" id="IPR003754">
    <property type="entry name" value="4pyrrol_synth_uPrphyn_synth"/>
</dbReference>
<dbReference type="SUPFAM" id="SSF46894">
    <property type="entry name" value="C-terminal effector domain of the bipartite response regulators"/>
    <property type="match status" value="1"/>
</dbReference>
<dbReference type="SUPFAM" id="SSF69618">
    <property type="entry name" value="HemD-like"/>
    <property type="match status" value="1"/>
</dbReference>
<dbReference type="InterPro" id="IPR036108">
    <property type="entry name" value="4pyrrol_syn_uPrphyn_synt_sf"/>
</dbReference>
<dbReference type="SMART" id="SM00862">
    <property type="entry name" value="Trans_reg_C"/>
    <property type="match status" value="1"/>
</dbReference>
<dbReference type="PANTHER" id="PTHR40082:SF1">
    <property type="entry name" value="BLR5956 PROTEIN"/>
    <property type="match status" value="1"/>
</dbReference>
<evidence type="ECO:0000313" key="4">
    <source>
        <dbReference type="EMBL" id="SER35603.1"/>
    </source>
</evidence>
<dbReference type="RefSeq" id="WP_074998341.1">
    <property type="nucleotide sequence ID" value="NZ_FOGO01000001.1"/>
</dbReference>
<evidence type="ECO:0000313" key="5">
    <source>
        <dbReference type="Proteomes" id="UP000182841"/>
    </source>
</evidence>
<dbReference type="NCBIfam" id="NF005568">
    <property type="entry name" value="PRK07239.1"/>
    <property type="match status" value="1"/>
</dbReference>
<dbReference type="OrthoDB" id="213853at2"/>
<accession>A0A1H9NJN1</accession>
<dbReference type="STRING" id="943816.AN217_09935"/>
<keyword evidence="1 2" id="KW-0238">DNA-binding</keyword>
<dbReference type="InterPro" id="IPR039793">
    <property type="entry name" value="UROS/Hem4"/>
</dbReference>
<dbReference type="InterPro" id="IPR016032">
    <property type="entry name" value="Sig_transdc_resp-reg_C-effctor"/>
</dbReference>
<reference evidence="5" key="1">
    <citation type="submission" date="2016-10" db="EMBL/GenBank/DDBJ databases">
        <authorList>
            <person name="Varghese N."/>
            <person name="Submissions S."/>
        </authorList>
    </citation>
    <scope>NUCLEOTIDE SEQUENCE [LARGE SCALE GENOMIC DNA]</scope>
    <source>
        <strain evidence="5">CGMCC 4.6825</strain>
    </source>
</reference>
<protein>
    <submittedName>
        <fullName evidence="4">Uroporphyrinogen-III synthase</fullName>
    </submittedName>
</protein>
<keyword evidence="5" id="KW-1185">Reference proteome</keyword>
<sequence>MSAPQPSRSRTGSVPPLAGFTVAVTAARRAEELGALLERRGAEVVHGPALRIAPLADDEELRDATQELLARPPDVAVATTGIGFRGWMEAADGWGEGEALRGVLAAGELLARGPKACGALRAAGLREAWSPASESSSEVLERLLGRSDLAGLRIAVQLHGEPLRDFLDALRGAGAEVVPVPVYRWTGPLDPGPLDRLLDAVLSGGVDALTFTSALAAAGLYARAEERGARAVDDLTRVLRGRTQVACVGPVTAAPLLARDIPAYWPERFRVGALVRLLGERLPATAPVLPAAGRTLEVRGTAALLDGELRPVSPAPMAVLRALARRPGVVVSCADLLGCLPGGGSDEHAVEAAVARLRAALGVPSVVQTVTKRGYRIALDPAAACGS</sequence>
<dbReference type="GO" id="GO:0006355">
    <property type="term" value="P:regulation of DNA-templated transcription"/>
    <property type="evidence" value="ECO:0007669"/>
    <property type="project" value="InterPro"/>
</dbReference>
<organism evidence="4 5">
    <name type="scientific">Streptomyces qinglanensis</name>
    <dbReference type="NCBI Taxonomy" id="943816"/>
    <lineage>
        <taxon>Bacteria</taxon>
        <taxon>Bacillati</taxon>
        <taxon>Actinomycetota</taxon>
        <taxon>Actinomycetes</taxon>
        <taxon>Kitasatosporales</taxon>
        <taxon>Streptomycetaceae</taxon>
        <taxon>Streptomyces</taxon>
    </lineage>
</organism>
<evidence type="ECO:0000256" key="1">
    <source>
        <dbReference type="ARBA" id="ARBA00023125"/>
    </source>
</evidence>
<dbReference type="GO" id="GO:0000160">
    <property type="term" value="P:phosphorelay signal transduction system"/>
    <property type="evidence" value="ECO:0007669"/>
    <property type="project" value="InterPro"/>
</dbReference>
<evidence type="ECO:0000259" key="3">
    <source>
        <dbReference type="PROSITE" id="PS51755"/>
    </source>
</evidence>
<dbReference type="GO" id="GO:0006780">
    <property type="term" value="P:uroporphyrinogen III biosynthetic process"/>
    <property type="evidence" value="ECO:0007669"/>
    <property type="project" value="InterPro"/>
</dbReference>
<dbReference type="AlphaFoldDB" id="A0A1H9NJN1"/>
<dbReference type="Pfam" id="PF02602">
    <property type="entry name" value="HEM4"/>
    <property type="match status" value="1"/>
</dbReference>
<dbReference type="PANTHER" id="PTHR40082">
    <property type="entry name" value="BLR5956 PROTEIN"/>
    <property type="match status" value="1"/>
</dbReference>
<dbReference type="InterPro" id="IPR036388">
    <property type="entry name" value="WH-like_DNA-bd_sf"/>
</dbReference>
<dbReference type="InterPro" id="IPR001867">
    <property type="entry name" value="OmpR/PhoB-type_DNA-bd"/>
</dbReference>
<dbReference type="Gene3D" id="1.10.10.10">
    <property type="entry name" value="Winged helix-like DNA-binding domain superfamily/Winged helix DNA-binding domain"/>
    <property type="match status" value="1"/>
</dbReference>
<gene>
    <name evidence="4" type="ORF">SAMN05421870_101415</name>
</gene>
<dbReference type="EMBL" id="FOGO01000001">
    <property type="protein sequence ID" value="SER35603.1"/>
    <property type="molecule type" value="Genomic_DNA"/>
</dbReference>
<dbReference type="Gene3D" id="3.40.50.10090">
    <property type="match status" value="2"/>
</dbReference>
<feature type="DNA-binding region" description="OmpR/PhoB-type" evidence="2">
    <location>
        <begin position="286"/>
        <end position="379"/>
    </location>
</feature>
<proteinExistence type="predicted"/>
<feature type="domain" description="OmpR/PhoB-type" evidence="3">
    <location>
        <begin position="286"/>
        <end position="379"/>
    </location>
</feature>
<dbReference type="Pfam" id="PF00486">
    <property type="entry name" value="Trans_reg_C"/>
    <property type="match status" value="1"/>
</dbReference>
<dbReference type="PROSITE" id="PS51755">
    <property type="entry name" value="OMPR_PHOB"/>
    <property type="match status" value="1"/>
</dbReference>
<dbReference type="GO" id="GO:0004852">
    <property type="term" value="F:uroporphyrinogen-III synthase activity"/>
    <property type="evidence" value="ECO:0007669"/>
    <property type="project" value="InterPro"/>
</dbReference>
<name>A0A1H9NJN1_9ACTN</name>
<dbReference type="CDD" id="cd06578">
    <property type="entry name" value="HemD"/>
    <property type="match status" value="1"/>
</dbReference>